<sequence>MKYVITAFLGACLLSACGSHPTATDAASTDSSAAAADVPVVELKTPMEARIMGTYKGDFGGSPIYITINYCSGFKIAGYNTHKGLRRNLSGTITDNGSSYAINLSEPGDHEFDGVFTIKMDTSLAKASGSWKPTNTKSLTTKTFVLEKLSKDFTSYPGFYAGNHCDIDFSNDGNCELNYYDKITDSTFSGQMNTVKGTWEKRGEYQLFVNWASTSNYPNRTTTFVAEGDTTTGNADMTEIRGDNFVLYSNY</sequence>
<keyword evidence="1" id="KW-0732">Signal</keyword>
<accession>A0A979G052</accession>
<feature type="signal peptide" evidence="1">
    <location>
        <begin position="1"/>
        <end position="26"/>
    </location>
</feature>
<protein>
    <recommendedName>
        <fullName evidence="4">Lipoprotein</fullName>
    </recommendedName>
</protein>
<evidence type="ECO:0000313" key="2">
    <source>
        <dbReference type="EMBL" id="ACU58332.1"/>
    </source>
</evidence>
<organism evidence="2 3">
    <name type="scientific">Chitinophaga pinensis (strain ATCC 43595 / DSM 2588 / LMG 13176 / NBRC 15968 / NCIMB 11800 / UQM 2034)</name>
    <dbReference type="NCBI Taxonomy" id="485918"/>
    <lineage>
        <taxon>Bacteria</taxon>
        <taxon>Pseudomonadati</taxon>
        <taxon>Bacteroidota</taxon>
        <taxon>Chitinophagia</taxon>
        <taxon>Chitinophagales</taxon>
        <taxon>Chitinophagaceae</taxon>
        <taxon>Chitinophaga</taxon>
    </lineage>
</organism>
<dbReference type="PROSITE" id="PS51257">
    <property type="entry name" value="PROKAR_LIPOPROTEIN"/>
    <property type="match status" value="1"/>
</dbReference>
<reference evidence="2 3" key="2">
    <citation type="journal article" date="2010" name="Stand. Genomic Sci.">
        <title>Complete genome sequence of Chitinophaga pinensis type strain (UQM 2034).</title>
        <authorList>
            <person name="Glavina Del Rio T."/>
            <person name="Abt B."/>
            <person name="Spring S."/>
            <person name="Lapidus A."/>
            <person name="Nolan M."/>
            <person name="Tice H."/>
            <person name="Copeland A."/>
            <person name="Cheng J.F."/>
            <person name="Chen F."/>
            <person name="Bruce D."/>
            <person name="Goodwin L."/>
            <person name="Pitluck S."/>
            <person name="Ivanova N."/>
            <person name="Mavromatis K."/>
            <person name="Mikhailova N."/>
            <person name="Pati A."/>
            <person name="Chen A."/>
            <person name="Palaniappan K."/>
            <person name="Land M."/>
            <person name="Hauser L."/>
            <person name="Chang Y.J."/>
            <person name="Jeffries C.D."/>
            <person name="Chain P."/>
            <person name="Saunders E."/>
            <person name="Detter J.C."/>
            <person name="Brettin T."/>
            <person name="Rohde M."/>
            <person name="Goker M."/>
            <person name="Bristow J."/>
            <person name="Eisen J.A."/>
            <person name="Markowitz V."/>
            <person name="Hugenholtz P."/>
            <person name="Kyrpides N.C."/>
            <person name="Klenk H.P."/>
            <person name="Lucas S."/>
        </authorList>
    </citation>
    <scope>NUCLEOTIDE SEQUENCE [LARGE SCALE GENOMIC DNA]</scope>
    <source>
        <strain evidence="3">ATCC 43595 / DSM 2588 / LMG 13176 / NBRC 15968 / NCIMB 11800 / UQM 2034</strain>
    </source>
</reference>
<dbReference type="KEGG" id="cpi:Cpin_0834"/>
<name>A0A979G052_CHIPD</name>
<dbReference type="OrthoDB" id="353549at2"/>
<dbReference type="EMBL" id="CP001699">
    <property type="protein sequence ID" value="ACU58332.1"/>
    <property type="molecule type" value="Genomic_DNA"/>
</dbReference>
<dbReference type="RefSeq" id="WP_012788508.1">
    <property type="nucleotide sequence ID" value="NC_013132.1"/>
</dbReference>
<reference evidence="3" key="1">
    <citation type="submission" date="2009-08" db="EMBL/GenBank/DDBJ databases">
        <title>The complete genome of Chitinophaga pinensis DSM 2588.</title>
        <authorList>
            <consortium name="US DOE Joint Genome Institute (JGI-PGF)"/>
            <person name="Lucas S."/>
            <person name="Copeland A."/>
            <person name="Lapidus A."/>
            <person name="Glavina del Rio T."/>
            <person name="Dalin E."/>
            <person name="Tice H."/>
            <person name="Bruce D."/>
            <person name="Goodwin L."/>
            <person name="Pitluck S."/>
            <person name="Kyrpides N."/>
            <person name="Mavromatis K."/>
            <person name="Ivanova N."/>
            <person name="Mikhailova N."/>
            <person name="Sims D."/>
            <person name="Meinche L."/>
            <person name="Brettin T."/>
            <person name="Detter J.C."/>
            <person name="Han C."/>
            <person name="Larimer F."/>
            <person name="Land M."/>
            <person name="Hauser L."/>
            <person name="Markowitz V."/>
            <person name="Cheng J.-F."/>
            <person name="Hugenholtz P."/>
            <person name="Woyke T."/>
            <person name="Wu D."/>
            <person name="Spring S."/>
            <person name="Klenk H.-P."/>
            <person name="Eisen J.A."/>
        </authorList>
    </citation>
    <scope>NUCLEOTIDE SEQUENCE [LARGE SCALE GENOMIC DNA]</scope>
    <source>
        <strain evidence="3">ATCC 43595 / DSM 2588 / LMG 13176 / NBRC 15968 / NCIMB 11800 / UQM 2034</strain>
    </source>
</reference>
<evidence type="ECO:0000313" key="3">
    <source>
        <dbReference type="Proteomes" id="UP000002215"/>
    </source>
</evidence>
<dbReference type="AlphaFoldDB" id="A0A979G052"/>
<gene>
    <name evidence="2" type="ordered locus">Cpin_0834</name>
</gene>
<feature type="chain" id="PRO_5037838040" description="Lipoprotein" evidence="1">
    <location>
        <begin position="27"/>
        <end position="251"/>
    </location>
</feature>
<evidence type="ECO:0008006" key="4">
    <source>
        <dbReference type="Google" id="ProtNLM"/>
    </source>
</evidence>
<proteinExistence type="predicted"/>
<evidence type="ECO:0000256" key="1">
    <source>
        <dbReference type="SAM" id="SignalP"/>
    </source>
</evidence>
<dbReference type="Proteomes" id="UP000002215">
    <property type="component" value="Chromosome"/>
</dbReference>